<dbReference type="EMBL" id="KV425934">
    <property type="protein sequence ID" value="KZV97143.1"/>
    <property type="molecule type" value="Genomic_DNA"/>
</dbReference>
<organism evidence="2 3">
    <name type="scientific">Exidia glandulosa HHB12029</name>
    <dbReference type="NCBI Taxonomy" id="1314781"/>
    <lineage>
        <taxon>Eukaryota</taxon>
        <taxon>Fungi</taxon>
        <taxon>Dikarya</taxon>
        <taxon>Basidiomycota</taxon>
        <taxon>Agaricomycotina</taxon>
        <taxon>Agaricomycetes</taxon>
        <taxon>Auriculariales</taxon>
        <taxon>Exidiaceae</taxon>
        <taxon>Exidia</taxon>
    </lineage>
</organism>
<sequence>MSSAPLLARRAITSSRIIKTAKPPQCRPSTRDAPGSDRSVTRNAYAAASPLFAVFLLGEASNISSADQNLPIRPLPGSVPPQSMEYLFVGPPE</sequence>
<reference evidence="2 3" key="1">
    <citation type="journal article" date="2016" name="Mol. Biol. Evol.">
        <title>Comparative Genomics of Early-Diverging Mushroom-Forming Fungi Provides Insights into the Origins of Lignocellulose Decay Capabilities.</title>
        <authorList>
            <person name="Nagy L.G."/>
            <person name="Riley R."/>
            <person name="Tritt A."/>
            <person name="Adam C."/>
            <person name="Daum C."/>
            <person name="Floudas D."/>
            <person name="Sun H."/>
            <person name="Yadav J.S."/>
            <person name="Pangilinan J."/>
            <person name="Larsson K.H."/>
            <person name="Matsuura K."/>
            <person name="Barry K."/>
            <person name="Labutti K."/>
            <person name="Kuo R."/>
            <person name="Ohm R.A."/>
            <person name="Bhattacharya S.S."/>
            <person name="Shirouzu T."/>
            <person name="Yoshinaga Y."/>
            <person name="Martin F.M."/>
            <person name="Grigoriev I.V."/>
            <person name="Hibbett D.S."/>
        </authorList>
    </citation>
    <scope>NUCLEOTIDE SEQUENCE [LARGE SCALE GENOMIC DNA]</scope>
    <source>
        <strain evidence="2 3">HHB12029</strain>
    </source>
</reference>
<feature type="region of interest" description="Disordered" evidence="1">
    <location>
        <begin position="17"/>
        <end position="41"/>
    </location>
</feature>
<gene>
    <name evidence="2" type="ORF">EXIGLDRAFT_764737</name>
</gene>
<dbReference type="Proteomes" id="UP000077266">
    <property type="component" value="Unassembled WGS sequence"/>
</dbReference>
<accession>A0A165KZV3</accession>
<evidence type="ECO:0000313" key="3">
    <source>
        <dbReference type="Proteomes" id="UP000077266"/>
    </source>
</evidence>
<dbReference type="InParanoid" id="A0A165KZV3"/>
<evidence type="ECO:0000256" key="1">
    <source>
        <dbReference type="SAM" id="MobiDB-lite"/>
    </source>
</evidence>
<name>A0A165KZV3_EXIGL</name>
<dbReference type="AlphaFoldDB" id="A0A165KZV3"/>
<evidence type="ECO:0000313" key="2">
    <source>
        <dbReference type="EMBL" id="KZV97143.1"/>
    </source>
</evidence>
<proteinExistence type="predicted"/>
<keyword evidence="3" id="KW-1185">Reference proteome</keyword>
<protein>
    <submittedName>
        <fullName evidence="2">Uncharacterized protein</fullName>
    </submittedName>
</protein>